<dbReference type="Proteomes" id="UP000789920">
    <property type="component" value="Unassembled WGS sequence"/>
</dbReference>
<keyword evidence="2" id="KW-1185">Reference proteome</keyword>
<dbReference type="EMBL" id="CAJVQC010008007">
    <property type="protein sequence ID" value="CAG8586758.1"/>
    <property type="molecule type" value="Genomic_DNA"/>
</dbReference>
<reference evidence="1" key="1">
    <citation type="submission" date="2021-06" db="EMBL/GenBank/DDBJ databases">
        <authorList>
            <person name="Kallberg Y."/>
            <person name="Tangrot J."/>
            <person name="Rosling A."/>
        </authorList>
    </citation>
    <scope>NUCLEOTIDE SEQUENCE</scope>
    <source>
        <strain evidence="1">MA461A</strain>
    </source>
</reference>
<sequence length="166" mass="18833">MDEILILVAPRKEINILLLCETGAGKSTFINALVNYFKFNSLEDAISGEIDMEDEDDVSDGSIGESSTQECDTLLVLKRQLQKLQTSDIERQTCKDTIYCFDNESFKFLAASKKGMVFTDNEKRNYASSWEKSKRESIEISKKNIAEVVKLKEEIQKANLTIEELS</sequence>
<evidence type="ECO:0000313" key="2">
    <source>
        <dbReference type="Proteomes" id="UP000789920"/>
    </source>
</evidence>
<comment type="caution">
    <text evidence="1">The sequence shown here is derived from an EMBL/GenBank/DDBJ whole genome shotgun (WGS) entry which is preliminary data.</text>
</comment>
<protein>
    <submittedName>
        <fullName evidence="1">14922_t:CDS:1</fullName>
    </submittedName>
</protein>
<proteinExistence type="predicted"/>
<evidence type="ECO:0000313" key="1">
    <source>
        <dbReference type="EMBL" id="CAG8586758.1"/>
    </source>
</evidence>
<gene>
    <name evidence="1" type="ORF">RPERSI_LOCUS5376</name>
</gene>
<organism evidence="1 2">
    <name type="scientific">Racocetra persica</name>
    <dbReference type="NCBI Taxonomy" id="160502"/>
    <lineage>
        <taxon>Eukaryota</taxon>
        <taxon>Fungi</taxon>
        <taxon>Fungi incertae sedis</taxon>
        <taxon>Mucoromycota</taxon>
        <taxon>Glomeromycotina</taxon>
        <taxon>Glomeromycetes</taxon>
        <taxon>Diversisporales</taxon>
        <taxon>Gigasporaceae</taxon>
        <taxon>Racocetra</taxon>
    </lineage>
</organism>
<feature type="non-terminal residue" evidence="1">
    <location>
        <position position="166"/>
    </location>
</feature>
<accession>A0ACA9ME98</accession>
<name>A0ACA9ME98_9GLOM</name>